<reference evidence="1" key="1">
    <citation type="journal article" date="2023" name="Int. J. Mol. Sci.">
        <title>Metagenomics Revealed a New Genus 'Candidatus Thiocaldithrix dubininis' gen. nov., sp. nov. and a New Species 'Candidatus Thiothrix putei' sp. nov. in the Family Thiotrichaceae, Some Members of Which Have Traits of Both Na+- and H+-Motive Energetics.</title>
        <authorList>
            <person name="Ravin N.V."/>
            <person name="Muntyan M.S."/>
            <person name="Smolyakov D.D."/>
            <person name="Rudenko T.S."/>
            <person name="Beletsky A.V."/>
            <person name="Mardanov A.V."/>
            <person name="Grabovich M.Y."/>
        </authorList>
    </citation>
    <scope>NUCLEOTIDE SEQUENCE</scope>
    <source>
        <strain evidence="1">GKL-01</strain>
    </source>
</reference>
<dbReference type="KEGG" id="tdu:QJT80_04580"/>
<evidence type="ECO:0000313" key="1">
    <source>
        <dbReference type="EMBL" id="WGZ91754.1"/>
    </source>
</evidence>
<accession>A0AA95KFI0</accession>
<dbReference type="EMBL" id="CP124755">
    <property type="protein sequence ID" value="WGZ91754.1"/>
    <property type="molecule type" value="Genomic_DNA"/>
</dbReference>
<dbReference type="AlphaFoldDB" id="A0AA95KFI0"/>
<proteinExistence type="predicted"/>
<gene>
    <name evidence="1" type="ORF">QJT80_04580</name>
</gene>
<dbReference type="Pfam" id="PF06578">
    <property type="entry name" value="YscK"/>
    <property type="match status" value="1"/>
</dbReference>
<dbReference type="Proteomes" id="UP001300672">
    <property type="component" value="Chromosome"/>
</dbReference>
<sequence>MDKELEQAIWKFNFRPDSYVHESWLKLMPEGEILAKLIQQPSNSRAYGNVAWYVLSRLGLADNVFFDFSKPLTRIVLWPSKDIEQLVLYIGAVFHAKLLSKIIQRDDLIKIQRLLGDELFSFMQQRAPAIGHKVSMTLALPSELSLKQRIILVGLLCLRAALHVYPDTVWKRLMFKLDRAWYVDWKQHAKLGSPFMEQADECSVLIQKVAIDIRMGVNRDGKILFG</sequence>
<protein>
    <submittedName>
        <fullName evidence="1">SctK family type III secretion system sorting platform protein</fullName>
    </submittedName>
</protein>
<name>A0AA95KFI0_9GAMM</name>
<dbReference type="InterPro" id="IPR009510">
    <property type="entry name" value="T3SS_K"/>
</dbReference>
<organism evidence="1">
    <name type="scientific">Candidatus Thiocaldithrix dubininis</name>
    <dbReference type="NCBI Taxonomy" id="3080823"/>
    <lineage>
        <taxon>Bacteria</taxon>
        <taxon>Pseudomonadati</taxon>
        <taxon>Pseudomonadota</taxon>
        <taxon>Gammaproteobacteria</taxon>
        <taxon>Thiotrichales</taxon>
        <taxon>Thiotrichaceae</taxon>
        <taxon>Candidatus Thiocaldithrix</taxon>
    </lineage>
</organism>
<reference evidence="1" key="2">
    <citation type="submission" date="2023-04" db="EMBL/GenBank/DDBJ databases">
        <authorList>
            <person name="Beletskiy A.V."/>
            <person name="Mardanov A.V."/>
            <person name="Ravin N.V."/>
        </authorList>
    </citation>
    <scope>NUCLEOTIDE SEQUENCE</scope>
    <source>
        <strain evidence="1">GKL-01</strain>
    </source>
</reference>